<accession>A0A0S4LFZ0</accession>
<feature type="transmembrane region" description="Helical" evidence="6">
    <location>
        <begin position="257"/>
        <end position="278"/>
    </location>
</feature>
<dbReference type="InterPro" id="IPR001516">
    <property type="entry name" value="Proton_antipo_N"/>
</dbReference>
<dbReference type="EMBL" id="CZPZ01000012">
    <property type="protein sequence ID" value="CUS35801.1"/>
    <property type="molecule type" value="Genomic_DNA"/>
</dbReference>
<feature type="transmembrane region" description="Helical" evidence="6">
    <location>
        <begin position="614"/>
        <end position="631"/>
    </location>
</feature>
<comment type="subcellular location">
    <subcellularLocation>
        <location evidence="1">Endomembrane system</location>
        <topology evidence="1">Multi-pass membrane protein</topology>
    </subcellularLocation>
    <subcellularLocation>
        <location evidence="5">Membrane</location>
        <topology evidence="5">Multi-pass membrane protein</topology>
    </subcellularLocation>
</comment>
<evidence type="ECO:0000313" key="10">
    <source>
        <dbReference type="Proteomes" id="UP000198736"/>
    </source>
</evidence>
<dbReference type="NCBIfam" id="NF005141">
    <property type="entry name" value="PRK06590.1"/>
    <property type="match status" value="1"/>
</dbReference>
<evidence type="ECO:0000259" key="8">
    <source>
        <dbReference type="Pfam" id="PF00662"/>
    </source>
</evidence>
<feature type="domain" description="NADH-Ubiquinone oxidoreductase (complex I) chain 5 N-terminal" evidence="8">
    <location>
        <begin position="63"/>
        <end position="113"/>
    </location>
</feature>
<dbReference type="PRINTS" id="PR01435">
    <property type="entry name" value="NPOXDRDTASE5"/>
</dbReference>
<keyword evidence="3 6" id="KW-1133">Transmembrane helix</keyword>
<feature type="transmembrane region" description="Helical" evidence="6">
    <location>
        <begin position="81"/>
        <end position="100"/>
    </location>
</feature>
<evidence type="ECO:0000256" key="4">
    <source>
        <dbReference type="ARBA" id="ARBA00023136"/>
    </source>
</evidence>
<gene>
    <name evidence="9" type="primary">nuoL</name>
    <name evidence="9" type="ORF">COMA2_20450</name>
</gene>
<evidence type="ECO:0000256" key="3">
    <source>
        <dbReference type="ARBA" id="ARBA00022989"/>
    </source>
</evidence>
<evidence type="ECO:0000259" key="7">
    <source>
        <dbReference type="Pfam" id="PF00361"/>
    </source>
</evidence>
<dbReference type="GO" id="GO:0015990">
    <property type="term" value="P:electron transport coupled proton transport"/>
    <property type="evidence" value="ECO:0007669"/>
    <property type="project" value="TreeGrafter"/>
</dbReference>
<evidence type="ECO:0000256" key="5">
    <source>
        <dbReference type="RuleBase" id="RU000320"/>
    </source>
</evidence>
<keyword evidence="9" id="KW-0830">Ubiquinone</keyword>
<feature type="transmembrane region" description="Helical" evidence="6">
    <location>
        <begin position="30"/>
        <end position="51"/>
    </location>
</feature>
<feature type="transmembrane region" description="Helical" evidence="6">
    <location>
        <begin position="510"/>
        <end position="532"/>
    </location>
</feature>
<dbReference type="Gene3D" id="1.20.5.2700">
    <property type="match status" value="1"/>
</dbReference>
<feature type="domain" description="NADH:quinone oxidoreductase/Mrp antiporter transmembrane" evidence="7">
    <location>
        <begin position="129"/>
        <end position="424"/>
    </location>
</feature>
<feature type="transmembrane region" description="Helical" evidence="6">
    <location>
        <begin position="343"/>
        <end position="364"/>
    </location>
</feature>
<dbReference type="Pfam" id="PF00662">
    <property type="entry name" value="Proton_antipo_N"/>
    <property type="match status" value="1"/>
</dbReference>
<feature type="transmembrane region" description="Helical" evidence="6">
    <location>
        <begin position="135"/>
        <end position="154"/>
    </location>
</feature>
<feature type="transmembrane region" description="Helical" evidence="6">
    <location>
        <begin position="384"/>
        <end position="405"/>
    </location>
</feature>
<keyword evidence="10" id="KW-1185">Reference proteome</keyword>
<feature type="transmembrane region" description="Helical" evidence="6">
    <location>
        <begin position="166"/>
        <end position="188"/>
    </location>
</feature>
<dbReference type="PRINTS" id="PR01434">
    <property type="entry name" value="NADHDHGNASE5"/>
</dbReference>
<reference evidence="10" key="1">
    <citation type="submission" date="2015-10" db="EMBL/GenBank/DDBJ databases">
        <authorList>
            <person name="Luecker S."/>
            <person name="Luecker S."/>
        </authorList>
    </citation>
    <scope>NUCLEOTIDE SEQUENCE [LARGE SCALE GENOMIC DNA]</scope>
</reference>
<dbReference type="GO" id="GO:0012505">
    <property type="term" value="C:endomembrane system"/>
    <property type="evidence" value="ECO:0007669"/>
    <property type="project" value="UniProtKB-SubCell"/>
</dbReference>
<sequence>MIYALIPLLPLIAFLVLGLAGSHIKDRAHLVAVPAVLLSFALSLSAFFEVVSGSVVSVPLYTWLASGHLDIHIGLHIDRLTAVMLLLVTGVSSLVHVYTIGYMHGESGYARFFGYIALFTFSMLMLVLADNLLQLFVFWEAVGLCSYLLIGHWYERAAACAAATKAFLVNRVGDFGFMLGLLLIWYQFGSLNYLDIFPALHEATDVTMNLLGPFGGTWEVSVFTLIALLLFTGAVGKSAQVPLHVWLPDAMEGPTPISALIHAATMVTAGVFMVARLAPIYNLSPIAMDVVAMTGAATMVLGATIALTQTDIKRVVAYSTVSQLGYMIMACGLGAYASGIYHLLTHGAFKALLFLGCGSVIIALHHEQDMRHMGGLKDKLPITYWTFVVGSLALAGFPLTAGFFSKDDILVSAWSSGDLGRILTLVGLLTALLTAFYSFRLVFVTFWGTSRVDPRHADHVHEPPQTMTTPLLILAFFSVLTGYLGIPSFLEPVFSTGGDSTAHHGSEGLMIMAAATAMGLIGIAAAYYVYVLNPDLPDRLARQWGSLYRGSLNKWYVDEAYDRLFVRPTFAAASGLWKRVDIQVIDGTVNGIARAVTWGGWLLRLVQSGQTQHYALAMAVGVVVIVTVFLIS</sequence>
<dbReference type="GO" id="GO:0003954">
    <property type="term" value="F:NADH dehydrogenase activity"/>
    <property type="evidence" value="ECO:0007669"/>
    <property type="project" value="TreeGrafter"/>
</dbReference>
<dbReference type="AlphaFoldDB" id="A0A0S4LFZ0"/>
<name>A0A0S4LFZ0_9BACT</name>
<dbReference type="InterPro" id="IPR001750">
    <property type="entry name" value="ND/Mrp_TM"/>
</dbReference>
<evidence type="ECO:0000256" key="6">
    <source>
        <dbReference type="SAM" id="Phobius"/>
    </source>
</evidence>
<evidence type="ECO:0000256" key="1">
    <source>
        <dbReference type="ARBA" id="ARBA00004127"/>
    </source>
</evidence>
<dbReference type="InterPro" id="IPR003945">
    <property type="entry name" value="NU5C-like"/>
</dbReference>
<organism evidence="9 10">
    <name type="scientific">Candidatus Nitrospira nitrificans</name>
    <dbReference type="NCBI Taxonomy" id="1742973"/>
    <lineage>
        <taxon>Bacteria</taxon>
        <taxon>Pseudomonadati</taxon>
        <taxon>Nitrospirota</taxon>
        <taxon>Nitrospiria</taxon>
        <taxon>Nitrospirales</taxon>
        <taxon>Nitrospiraceae</taxon>
        <taxon>Nitrospira</taxon>
    </lineage>
</organism>
<feature type="transmembrane region" description="Helical" evidence="6">
    <location>
        <begin position="425"/>
        <end position="448"/>
    </location>
</feature>
<dbReference type="OrthoDB" id="9807568at2"/>
<evidence type="ECO:0000313" key="9">
    <source>
        <dbReference type="EMBL" id="CUS35801.1"/>
    </source>
</evidence>
<evidence type="ECO:0000256" key="2">
    <source>
        <dbReference type="ARBA" id="ARBA00022692"/>
    </source>
</evidence>
<dbReference type="GO" id="GO:0042773">
    <property type="term" value="P:ATP synthesis coupled electron transport"/>
    <property type="evidence" value="ECO:0007669"/>
    <property type="project" value="InterPro"/>
</dbReference>
<dbReference type="GO" id="GO:0008137">
    <property type="term" value="F:NADH dehydrogenase (ubiquinone) activity"/>
    <property type="evidence" value="ECO:0007669"/>
    <property type="project" value="InterPro"/>
</dbReference>
<dbReference type="Proteomes" id="UP000198736">
    <property type="component" value="Unassembled WGS sequence"/>
</dbReference>
<feature type="transmembrane region" description="Helical" evidence="6">
    <location>
        <begin position="112"/>
        <end position="129"/>
    </location>
</feature>
<feature type="transmembrane region" description="Helical" evidence="6">
    <location>
        <begin position="469"/>
        <end position="490"/>
    </location>
</feature>
<dbReference type="PANTHER" id="PTHR42829:SF2">
    <property type="entry name" value="NADH-UBIQUINONE OXIDOREDUCTASE CHAIN 5"/>
    <property type="match status" value="1"/>
</dbReference>
<dbReference type="GO" id="GO:0016020">
    <property type="term" value="C:membrane"/>
    <property type="evidence" value="ECO:0007669"/>
    <property type="project" value="UniProtKB-SubCell"/>
</dbReference>
<keyword evidence="2 5" id="KW-0812">Transmembrane</keyword>
<feature type="transmembrane region" description="Helical" evidence="6">
    <location>
        <begin position="315"/>
        <end position="337"/>
    </location>
</feature>
<protein>
    <submittedName>
        <fullName evidence="9">NADH:ubiquinone oxidoreductase, membrane subunit L</fullName>
    </submittedName>
</protein>
<dbReference type="PANTHER" id="PTHR42829">
    <property type="entry name" value="NADH-UBIQUINONE OXIDOREDUCTASE CHAIN 5"/>
    <property type="match status" value="1"/>
</dbReference>
<dbReference type="Pfam" id="PF00361">
    <property type="entry name" value="Proton_antipo_M"/>
    <property type="match status" value="1"/>
</dbReference>
<dbReference type="NCBIfam" id="TIGR01974">
    <property type="entry name" value="NDH_I_L"/>
    <property type="match status" value="1"/>
</dbReference>
<keyword evidence="4 6" id="KW-0472">Membrane</keyword>
<proteinExistence type="predicted"/>
<feature type="transmembrane region" description="Helical" evidence="6">
    <location>
        <begin position="218"/>
        <end position="236"/>
    </location>
</feature>
<dbReference type="RefSeq" id="WP_090897220.1">
    <property type="nucleotide sequence ID" value="NZ_CZPZ01000012.1"/>
</dbReference>
<feature type="transmembrane region" description="Helical" evidence="6">
    <location>
        <begin position="290"/>
        <end position="308"/>
    </location>
</feature>
<dbReference type="InterPro" id="IPR018393">
    <property type="entry name" value="NADHpl_OxRdtase_5_subgr"/>
</dbReference>
<dbReference type="STRING" id="1742973.COMA2_20450"/>